<proteinExistence type="predicted"/>
<sequence length="215" mass="23884">MKKIILSIICMIAIQLSTQAQTTDFFPASNTIWIEDFSGYTADTGITTDNGAIINQGDYDASFSKWKINSNNVDLSRTLTASVKNLRAANVYAPSFQVANTGGDLEWESEEIDVTAFPLTYLSILLENNGNMSENEYIDVYWKIVGVGNYILIDDNNINHTLIGSSPDVCWNAIKIFKDLTVTNPGKVQIKVVFKSENSNNVLKIKKVELLGRNN</sequence>
<evidence type="ECO:0000313" key="2">
    <source>
        <dbReference type="EMBL" id="SFZ82009.1"/>
    </source>
</evidence>
<organism evidence="2 3">
    <name type="scientific">Tenacibaculum maritimum NCIMB 2154</name>
    <dbReference type="NCBI Taxonomy" id="1349785"/>
    <lineage>
        <taxon>Bacteria</taxon>
        <taxon>Pseudomonadati</taxon>
        <taxon>Bacteroidota</taxon>
        <taxon>Flavobacteriia</taxon>
        <taxon>Flavobacteriales</taxon>
        <taxon>Flavobacteriaceae</taxon>
        <taxon>Tenacibaculum</taxon>
    </lineage>
</organism>
<name>A0A2H1EA00_9FLAO</name>
<dbReference type="GeneID" id="47722919"/>
<evidence type="ECO:0000256" key="1">
    <source>
        <dbReference type="SAM" id="SignalP"/>
    </source>
</evidence>
<reference evidence="2 3" key="1">
    <citation type="submission" date="2016-11" db="EMBL/GenBank/DDBJ databases">
        <authorList>
            <person name="Jaros S."/>
            <person name="Januszkiewicz K."/>
            <person name="Wedrychowicz H."/>
        </authorList>
    </citation>
    <scope>NUCLEOTIDE SEQUENCE [LARGE SCALE GENOMIC DNA]</scope>
    <source>
        <strain evidence="2">NCIMB 2154T</strain>
    </source>
</reference>
<dbReference type="KEGG" id="tmar:MARIT_1396"/>
<protein>
    <submittedName>
        <fullName evidence="2">Uncharacterized protein</fullName>
    </submittedName>
</protein>
<dbReference type="OrthoDB" id="2582440at2"/>
<keyword evidence="1" id="KW-0732">Signal</keyword>
<dbReference type="STRING" id="1349785.GCA_000509405_00790"/>
<evidence type="ECO:0000313" key="3">
    <source>
        <dbReference type="Proteomes" id="UP000231564"/>
    </source>
</evidence>
<dbReference type="Proteomes" id="UP000231564">
    <property type="component" value="Chromosome MARIT"/>
</dbReference>
<feature type="chain" id="PRO_5013809651" evidence="1">
    <location>
        <begin position="23"/>
        <end position="215"/>
    </location>
</feature>
<keyword evidence="3" id="KW-1185">Reference proteome</keyword>
<dbReference type="AlphaFoldDB" id="A0A2H1EA00"/>
<gene>
    <name evidence="2" type="ORF">MARIT_1396</name>
</gene>
<dbReference type="RefSeq" id="WP_136438192.1">
    <property type="nucleotide sequence ID" value="NZ_BAUG01000038.1"/>
</dbReference>
<accession>A0A2H1EA00</accession>
<feature type="signal peptide" evidence="1">
    <location>
        <begin position="1"/>
        <end position="22"/>
    </location>
</feature>
<dbReference type="EMBL" id="LT634361">
    <property type="protein sequence ID" value="SFZ82009.1"/>
    <property type="molecule type" value="Genomic_DNA"/>
</dbReference>